<name>A0A9W8PA61_9AGAR</name>
<dbReference type="AlphaFoldDB" id="A0A9W8PA61"/>
<evidence type="ECO:0000313" key="3">
    <source>
        <dbReference type="Proteomes" id="UP001142393"/>
    </source>
</evidence>
<feature type="domain" description="DUF7770" evidence="1">
    <location>
        <begin position="36"/>
        <end position="178"/>
    </location>
</feature>
<evidence type="ECO:0000313" key="2">
    <source>
        <dbReference type="EMBL" id="KAJ3750048.1"/>
    </source>
</evidence>
<dbReference type="Pfam" id="PF24968">
    <property type="entry name" value="DUF7770"/>
    <property type="match status" value="1"/>
</dbReference>
<proteinExistence type="predicted"/>
<protein>
    <recommendedName>
        <fullName evidence="1">DUF7770 domain-containing protein</fullName>
    </recommendedName>
</protein>
<reference evidence="2 3" key="1">
    <citation type="journal article" date="2023" name="Proc. Natl. Acad. Sci. U.S.A.">
        <title>A global phylogenomic analysis of the shiitake genus Lentinula.</title>
        <authorList>
            <person name="Sierra-Patev S."/>
            <person name="Min B."/>
            <person name="Naranjo-Ortiz M."/>
            <person name="Looney B."/>
            <person name="Konkel Z."/>
            <person name="Slot J.C."/>
            <person name="Sakamoto Y."/>
            <person name="Steenwyk J.L."/>
            <person name="Rokas A."/>
            <person name="Carro J."/>
            <person name="Camarero S."/>
            <person name="Ferreira P."/>
            <person name="Molpeceres G."/>
            <person name="Ruiz-Duenas F.J."/>
            <person name="Serrano A."/>
            <person name="Henrissat B."/>
            <person name="Drula E."/>
            <person name="Hughes K.W."/>
            <person name="Mata J.L."/>
            <person name="Ishikawa N.K."/>
            <person name="Vargas-Isla R."/>
            <person name="Ushijima S."/>
            <person name="Smith C.A."/>
            <person name="Donoghue J."/>
            <person name="Ahrendt S."/>
            <person name="Andreopoulos W."/>
            <person name="He G."/>
            <person name="LaButti K."/>
            <person name="Lipzen A."/>
            <person name="Ng V."/>
            <person name="Riley R."/>
            <person name="Sandor L."/>
            <person name="Barry K."/>
            <person name="Martinez A.T."/>
            <person name="Xiao Y."/>
            <person name="Gibbons J.G."/>
            <person name="Terashima K."/>
            <person name="Grigoriev I.V."/>
            <person name="Hibbett D."/>
        </authorList>
    </citation>
    <scope>NUCLEOTIDE SEQUENCE [LARGE SCALE GENOMIC DNA]</scope>
    <source>
        <strain evidence="2 3">TFB7810</strain>
    </source>
</reference>
<comment type="caution">
    <text evidence="2">The sequence shown here is derived from an EMBL/GenBank/DDBJ whole genome shotgun (WGS) entry which is preliminary data.</text>
</comment>
<dbReference type="EMBL" id="JANVFU010000001">
    <property type="protein sequence ID" value="KAJ3750048.1"/>
    <property type="molecule type" value="Genomic_DNA"/>
</dbReference>
<dbReference type="Proteomes" id="UP001142393">
    <property type="component" value="Unassembled WGS sequence"/>
</dbReference>
<organism evidence="2 3">
    <name type="scientific">Lentinula detonsa</name>
    <dbReference type="NCBI Taxonomy" id="2804962"/>
    <lineage>
        <taxon>Eukaryota</taxon>
        <taxon>Fungi</taxon>
        <taxon>Dikarya</taxon>
        <taxon>Basidiomycota</taxon>
        <taxon>Agaricomycotina</taxon>
        <taxon>Agaricomycetes</taxon>
        <taxon>Agaricomycetidae</taxon>
        <taxon>Agaricales</taxon>
        <taxon>Marasmiineae</taxon>
        <taxon>Omphalotaceae</taxon>
        <taxon>Lentinula</taxon>
    </lineage>
</organism>
<gene>
    <name evidence="2" type="ORF">DFH05DRAFT_1465759</name>
</gene>
<dbReference type="InterPro" id="IPR056672">
    <property type="entry name" value="DUF7770"/>
</dbReference>
<accession>A0A9W8PA61</accession>
<keyword evidence="3" id="KW-1185">Reference proteome</keyword>
<sequence length="179" mass="20169">MSASLPSNVYLDPALRRTPSLLNKRVVSVIVVGTPTSNGDFYHFRLSLVTEAGDAIRLDPTIHLKSKTDPLITILVIEYKHYMASHTPGTEPFHIPATASYMATEICGLLVHVHKVNQYNFDEKGRGCRHWCAVVLDKLAQSRIVQYDVSTLYRQWEVSQHLKLGSKVPMPRICGTFYT</sequence>
<evidence type="ECO:0000259" key="1">
    <source>
        <dbReference type="Pfam" id="PF24968"/>
    </source>
</evidence>